<feature type="transmembrane region" description="Helical" evidence="2">
    <location>
        <begin position="287"/>
        <end position="307"/>
    </location>
</feature>
<protein>
    <submittedName>
        <fullName evidence="3">Uncharacterized protein</fullName>
    </submittedName>
</protein>
<evidence type="ECO:0000256" key="2">
    <source>
        <dbReference type="SAM" id="Phobius"/>
    </source>
</evidence>
<gene>
    <name evidence="3" type="ORF">PPRIM_AZ9-3.1.T0240333</name>
</gene>
<keyword evidence="2" id="KW-1133">Transmembrane helix</keyword>
<feature type="coiled-coil region" evidence="1">
    <location>
        <begin position="104"/>
        <end position="191"/>
    </location>
</feature>
<accession>A0A8S1KPY0</accession>
<sequence length="308" mass="36751">MSNQDMKEINDLLVLDYDVFGKCNDMMSFIKSTQPIQKDDPQICKKVNAVAKLINQLIKFLKDSYSSNLDNLPDYYDIVYLLNNNLQNNLTVQAKKMQLIEASNYELKNQITNQTQKIQQLNKDLQIKDKENQQLRKEIKALKHQIQQLEQLGFQVEQEMNDQNYSLNEDNNLLQNEITQLKYQIELKENTIKYQEGEIKLLKLQLQRIQGDQRQDIKHHLFYDQQQIFKENQELLNKINQLSFKHNYQFIENVEKGKEHQNVKENKIQSQQIEIMQNRIFNFLNQLSLHGFLISAWIGAYVIIQYYK</sequence>
<dbReference type="AlphaFoldDB" id="A0A8S1KPY0"/>
<keyword evidence="2" id="KW-0812">Transmembrane</keyword>
<dbReference type="Proteomes" id="UP000688137">
    <property type="component" value="Unassembled WGS sequence"/>
</dbReference>
<evidence type="ECO:0000256" key="1">
    <source>
        <dbReference type="SAM" id="Coils"/>
    </source>
</evidence>
<evidence type="ECO:0000313" key="3">
    <source>
        <dbReference type="EMBL" id="CAD8056481.1"/>
    </source>
</evidence>
<evidence type="ECO:0000313" key="4">
    <source>
        <dbReference type="Proteomes" id="UP000688137"/>
    </source>
</evidence>
<name>A0A8S1KPY0_PARPR</name>
<keyword evidence="4" id="KW-1185">Reference proteome</keyword>
<dbReference type="EMBL" id="CAJJDM010000022">
    <property type="protein sequence ID" value="CAD8056481.1"/>
    <property type="molecule type" value="Genomic_DNA"/>
</dbReference>
<comment type="caution">
    <text evidence="3">The sequence shown here is derived from an EMBL/GenBank/DDBJ whole genome shotgun (WGS) entry which is preliminary data.</text>
</comment>
<dbReference type="OMA" id="KCNDMMS"/>
<keyword evidence="2" id="KW-0472">Membrane</keyword>
<organism evidence="3 4">
    <name type="scientific">Paramecium primaurelia</name>
    <dbReference type="NCBI Taxonomy" id="5886"/>
    <lineage>
        <taxon>Eukaryota</taxon>
        <taxon>Sar</taxon>
        <taxon>Alveolata</taxon>
        <taxon>Ciliophora</taxon>
        <taxon>Intramacronucleata</taxon>
        <taxon>Oligohymenophorea</taxon>
        <taxon>Peniculida</taxon>
        <taxon>Parameciidae</taxon>
        <taxon>Paramecium</taxon>
    </lineage>
</organism>
<keyword evidence="1" id="KW-0175">Coiled coil</keyword>
<proteinExistence type="predicted"/>
<reference evidence="3" key="1">
    <citation type="submission" date="2021-01" db="EMBL/GenBank/DDBJ databases">
        <authorList>
            <consortium name="Genoscope - CEA"/>
            <person name="William W."/>
        </authorList>
    </citation>
    <scope>NUCLEOTIDE SEQUENCE</scope>
</reference>